<keyword evidence="2" id="KW-0238">DNA-binding</keyword>
<organism evidence="6 7">
    <name type="scientific">Vibrio algarum</name>
    <dbReference type="NCBI Taxonomy" id="3020714"/>
    <lineage>
        <taxon>Bacteria</taxon>
        <taxon>Pseudomonadati</taxon>
        <taxon>Pseudomonadota</taxon>
        <taxon>Gammaproteobacteria</taxon>
        <taxon>Vibrionales</taxon>
        <taxon>Vibrionaceae</taxon>
        <taxon>Vibrio</taxon>
    </lineage>
</organism>
<dbReference type="EMBL" id="JAQLOI010000001">
    <property type="protein sequence ID" value="MDB1123406.1"/>
    <property type="molecule type" value="Genomic_DNA"/>
</dbReference>
<dbReference type="InterPro" id="IPR006119">
    <property type="entry name" value="Resolv_N"/>
</dbReference>
<comment type="caution">
    <text evidence="6">The sequence shown here is derived from an EMBL/GenBank/DDBJ whole genome shotgun (WGS) entry which is preliminary data.</text>
</comment>
<feature type="domain" description="Resolvase/invertase-type recombinase catalytic" evidence="5">
    <location>
        <begin position="2"/>
        <end position="156"/>
    </location>
</feature>
<dbReference type="SMART" id="SM00857">
    <property type="entry name" value="Resolvase"/>
    <property type="match status" value="1"/>
</dbReference>
<dbReference type="CDD" id="cd00338">
    <property type="entry name" value="Ser_Recombinase"/>
    <property type="match status" value="1"/>
</dbReference>
<dbReference type="Gene3D" id="3.40.50.1390">
    <property type="entry name" value="Resolvase, N-terminal catalytic domain"/>
    <property type="match status" value="1"/>
</dbReference>
<proteinExistence type="predicted"/>
<keyword evidence="3" id="KW-0233">DNA recombination</keyword>
<evidence type="ECO:0000256" key="2">
    <source>
        <dbReference type="ARBA" id="ARBA00023125"/>
    </source>
</evidence>
<dbReference type="Proteomes" id="UP001210678">
    <property type="component" value="Unassembled WGS sequence"/>
</dbReference>
<protein>
    <submittedName>
        <fullName evidence="6">Recombinase family protein</fullName>
    </submittedName>
</protein>
<dbReference type="InterPro" id="IPR050639">
    <property type="entry name" value="SSR_resolvase"/>
</dbReference>
<dbReference type="InterPro" id="IPR036162">
    <property type="entry name" value="Resolvase-like_N_sf"/>
</dbReference>
<keyword evidence="7" id="KW-1185">Reference proteome</keyword>
<dbReference type="Pfam" id="PF00239">
    <property type="entry name" value="Resolvase"/>
    <property type="match status" value="1"/>
</dbReference>
<dbReference type="InterPro" id="IPR006118">
    <property type="entry name" value="Recombinase_CS"/>
</dbReference>
<dbReference type="PROSITE" id="PS00397">
    <property type="entry name" value="RECOMBINASES_1"/>
    <property type="match status" value="1"/>
</dbReference>
<dbReference type="RefSeq" id="WP_272133950.1">
    <property type="nucleotide sequence ID" value="NZ_JAQLOI010000001.1"/>
</dbReference>
<dbReference type="PROSITE" id="PS51736">
    <property type="entry name" value="RECOMBINASES_3"/>
    <property type="match status" value="1"/>
</dbReference>
<feature type="active site" description="O-(5'-phospho-DNA)-serine intermediate" evidence="4">
    <location>
        <position position="10"/>
    </location>
</feature>
<accession>A0ABT4YPD1</accession>
<evidence type="ECO:0000256" key="1">
    <source>
        <dbReference type="ARBA" id="ARBA00022908"/>
    </source>
</evidence>
<sequence>MNVVLYVRVSSQRQVEEGFSLEGQLQDLRKYCEQQSYTIVNEYIDEGNSAFRGHRRHVFQQMITEVTSGVFDVQGVVVYSLSRFARDLLMQLSSVKKLQDSGIRLISVAENLPEDRLGFKLTSVFTGLINEMNSEQNAMIVRSRLEQTAKQGYYTGGPIPFGYESITCQEDTKRKRKN</sequence>
<dbReference type="SUPFAM" id="SSF53041">
    <property type="entry name" value="Resolvase-like"/>
    <property type="match status" value="1"/>
</dbReference>
<reference evidence="6 7" key="1">
    <citation type="submission" date="2023-01" db="EMBL/GenBank/DDBJ databases">
        <title>Vibrio sp. KJ40-1 sp.nov, isolated from marine algae.</title>
        <authorList>
            <person name="Butt M."/>
            <person name="Kim J.M.J."/>
            <person name="Jeon C.O.C."/>
        </authorList>
    </citation>
    <scope>NUCLEOTIDE SEQUENCE [LARGE SCALE GENOMIC DNA]</scope>
    <source>
        <strain evidence="6 7">KJ40-1</strain>
    </source>
</reference>
<evidence type="ECO:0000256" key="3">
    <source>
        <dbReference type="ARBA" id="ARBA00023172"/>
    </source>
</evidence>
<evidence type="ECO:0000313" key="7">
    <source>
        <dbReference type="Proteomes" id="UP001210678"/>
    </source>
</evidence>
<evidence type="ECO:0000313" key="6">
    <source>
        <dbReference type="EMBL" id="MDB1123406.1"/>
    </source>
</evidence>
<evidence type="ECO:0000259" key="5">
    <source>
        <dbReference type="PROSITE" id="PS51736"/>
    </source>
</evidence>
<evidence type="ECO:0000256" key="4">
    <source>
        <dbReference type="PROSITE-ProRule" id="PRU10137"/>
    </source>
</evidence>
<name>A0ABT4YPD1_9VIBR</name>
<dbReference type="PANTHER" id="PTHR30461:SF23">
    <property type="entry name" value="DNA RECOMBINASE-RELATED"/>
    <property type="match status" value="1"/>
</dbReference>
<keyword evidence="1" id="KW-0229">DNA integration</keyword>
<dbReference type="PANTHER" id="PTHR30461">
    <property type="entry name" value="DNA-INVERTASE FROM LAMBDOID PROPHAGE"/>
    <property type="match status" value="1"/>
</dbReference>
<gene>
    <name evidence="6" type="ORF">PGX00_06920</name>
</gene>